<evidence type="ECO:0000256" key="3">
    <source>
        <dbReference type="ARBA" id="ARBA00023163"/>
    </source>
</evidence>
<dbReference type="EMBL" id="LSRP01000088">
    <property type="protein sequence ID" value="OJF96296.1"/>
    <property type="molecule type" value="Genomic_DNA"/>
</dbReference>
<evidence type="ECO:0000256" key="2">
    <source>
        <dbReference type="ARBA" id="ARBA00023125"/>
    </source>
</evidence>
<evidence type="ECO:0000259" key="4">
    <source>
        <dbReference type="PROSITE" id="PS50043"/>
    </source>
</evidence>
<dbReference type="GO" id="GO:0006355">
    <property type="term" value="P:regulation of DNA-templated transcription"/>
    <property type="evidence" value="ECO:0007669"/>
    <property type="project" value="InterPro"/>
</dbReference>
<keyword evidence="1" id="KW-0805">Transcription regulation</keyword>
<sequence length="248" mass="26976">MTHILPPNTRAYEDGKAGRQVRVSRASTLVARLQAMQKQINAKHFAVLRLNGSGLPASRKLTCVLDNWGTGSEATAHDLVSSYSDQMLAHLDASLLPLLWNGSGEHQAAETSDFARFTHRLKGRFLPFSGIAFPVRLGAQGNGYVMFMGSYIDLSSAVIIDLHGRSCQIMIDILGSDERRVLPSESLSDREIACLQMAGDGYISEEIAEKMGLSVHTVNAYLGVATTKLDSVNRIQAIAKAIRLGYIS</sequence>
<feature type="domain" description="HTH luxR-type" evidence="4">
    <location>
        <begin position="180"/>
        <end position="245"/>
    </location>
</feature>
<gene>
    <name evidence="5" type="ORF">AX760_18010</name>
</gene>
<name>A0A657LRL2_9HYPH</name>
<dbReference type="RefSeq" id="WP_071833455.1">
    <property type="nucleotide sequence ID" value="NZ_LSRP01000088.1"/>
</dbReference>
<dbReference type="Pfam" id="PF00196">
    <property type="entry name" value="GerE"/>
    <property type="match status" value="1"/>
</dbReference>
<dbReference type="PANTHER" id="PTHR44688">
    <property type="entry name" value="DNA-BINDING TRANSCRIPTIONAL ACTIVATOR DEVR_DOSR"/>
    <property type="match status" value="1"/>
</dbReference>
<accession>A0A657LRL2</accession>
<dbReference type="SUPFAM" id="SSF46894">
    <property type="entry name" value="C-terminal effector domain of the bipartite response regulators"/>
    <property type="match status" value="1"/>
</dbReference>
<dbReference type="GO" id="GO:0003677">
    <property type="term" value="F:DNA binding"/>
    <property type="evidence" value="ECO:0007669"/>
    <property type="project" value="UniProtKB-KW"/>
</dbReference>
<comment type="caution">
    <text evidence="5">The sequence shown here is derived from an EMBL/GenBank/DDBJ whole genome shotgun (WGS) entry which is preliminary data.</text>
</comment>
<proteinExistence type="predicted"/>
<dbReference type="PROSITE" id="PS50043">
    <property type="entry name" value="HTH_LUXR_2"/>
    <property type="match status" value="1"/>
</dbReference>
<dbReference type="InterPro" id="IPR000792">
    <property type="entry name" value="Tscrpt_reg_LuxR_C"/>
</dbReference>
<evidence type="ECO:0000256" key="1">
    <source>
        <dbReference type="ARBA" id="ARBA00023015"/>
    </source>
</evidence>
<dbReference type="SMART" id="SM00421">
    <property type="entry name" value="HTH_LUXR"/>
    <property type="match status" value="1"/>
</dbReference>
<dbReference type="CDD" id="cd06170">
    <property type="entry name" value="LuxR_C_like"/>
    <property type="match status" value="1"/>
</dbReference>
<dbReference type="Proteomes" id="UP000182661">
    <property type="component" value="Unassembled WGS sequence"/>
</dbReference>
<keyword evidence="2" id="KW-0238">DNA-binding</keyword>
<keyword evidence="6" id="KW-1185">Reference proteome</keyword>
<dbReference type="InterPro" id="IPR036388">
    <property type="entry name" value="WH-like_DNA-bd_sf"/>
</dbReference>
<reference evidence="5 6" key="1">
    <citation type="submission" date="2016-02" db="EMBL/GenBank/DDBJ databases">
        <title>Genome sequencing of a beta-galactosidase producing bacteria Rhizobium sp. 59.</title>
        <authorList>
            <person name="Wang D."/>
            <person name="Kot W."/>
            <person name="Qin Y."/>
            <person name="Hansen L."/>
            <person name="Naqvi K."/>
            <person name="Rensing C."/>
        </authorList>
    </citation>
    <scope>NUCLEOTIDE SEQUENCE [LARGE SCALE GENOMIC DNA]</scope>
    <source>
        <strain evidence="5 6">59</strain>
    </source>
</reference>
<dbReference type="OrthoDB" id="8349179at2"/>
<dbReference type="PRINTS" id="PR00038">
    <property type="entry name" value="HTHLUXR"/>
</dbReference>
<protein>
    <submittedName>
        <fullName evidence="5">Helix-turn-helix transcriptional regulator</fullName>
    </submittedName>
</protein>
<evidence type="ECO:0000313" key="5">
    <source>
        <dbReference type="EMBL" id="OJF96296.1"/>
    </source>
</evidence>
<dbReference type="Gene3D" id="1.10.10.10">
    <property type="entry name" value="Winged helix-like DNA-binding domain superfamily/Winged helix DNA-binding domain"/>
    <property type="match status" value="1"/>
</dbReference>
<evidence type="ECO:0000313" key="6">
    <source>
        <dbReference type="Proteomes" id="UP000182661"/>
    </source>
</evidence>
<dbReference type="InterPro" id="IPR016032">
    <property type="entry name" value="Sig_transdc_resp-reg_C-effctor"/>
</dbReference>
<keyword evidence="3" id="KW-0804">Transcription</keyword>
<dbReference type="AlphaFoldDB" id="A0A657LRL2"/>
<dbReference type="NCBIfam" id="NF047403">
    <property type="entry name" value="TransRegVisR"/>
    <property type="match status" value="1"/>
</dbReference>
<organism evidence="5 6">
    <name type="scientific">Pararhizobium antarcticum</name>
    <dbReference type="NCBI Taxonomy" id="1798805"/>
    <lineage>
        <taxon>Bacteria</taxon>
        <taxon>Pseudomonadati</taxon>
        <taxon>Pseudomonadota</taxon>
        <taxon>Alphaproteobacteria</taxon>
        <taxon>Hyphomicrobiales</taxon>
        <taxon>Rhizobiaceae</taxon>
        <taxon>Rhizobium/Agrobacterium group</taxon>
        <taxon>Pararhizobium</taxon>
    </lineage>
</organism>
<dbReference type="PANTHER" id="PTHR44688:SF16">
    <property type="entry name" value="DNA-BINDING TRANSCRIPTIONAL ACTIVATOR DEVR_DOSR"/>
    <property type="match status" value="1"/>
</dbReference>